<protein>
    <submittedName>
        <fullName evidence="2">Uncharacterized protein</fullName>
    </submittedName>
</protein>
<name>A0A199W7X9_ANACO</name>
<feature type="region of interest" description="Disordered" evidence="1">
    <location>
        <begin position="60"/>
        <end position="99"/>
    </location>
</feature>
<feature type="compositionally biased region" description="Low complexity" evidence="1">
    <location>
        <begin position="37"/>
        <end position="47"/>
    </location>
</feature>
<proteinExistence type="predicted"/>
<dbReference type="AlphaFoldDB" id="A0A199W7X9"/>
<evidence type="ECO:0000313" key="3">
    <source>
        <dbReference type="Proteomes" id="UP000092600"/>
    </source>
</evidence>
<dbReference type="EMBL" id="LSRQ01000107">
    <property type="protein sequence ID" value="OAY85346.1"/>
    <property type="molecule type" value="Genomic_DNA"/>
</dbReference>
<evidence type="ECO:0000256" key="1">
    <source>
        <dbReference type="SAM" id="MobiDB-lite"/>
    </source>
</evidence>
<accession>A0A199W7X9</accession>
<sequence>SDLIPKSPSLLPDLLGPTCFEDIRRRRRHRPWPPPSEGALPRAAAGAAALVEARRHLSVLSTADDLPPPPPHANGGVGAPLGAKGPASRSPLPAPPSLSRAWADKPGFRWWKDKEAEILSVIEPIIALAKDILPSPRIYSTPTGMADIFLEKSQKSRCGGGYCRREASILDRLQHSNSNFQ</sequence>
<feature type="compositionally biased region" description="Low complexity" evidence="1">
    <location>
        <begin position="86"/>
        <end position="99"/>
    </location>
</feature>
<feature type="non-terminal residue" evidence="2">
    <location>
        <position position="1"/>
    </location>
</feature>
<organism evidence="2 3">
    <name type="scientific">Ananas comosus</name>
    <name type="common">Pineapple</name>
    <name type="synonym">Ananas ananas</name>
    <dbReference type="NCBI Taxonomy" id="4615"/>
    <lineage>
        <taxon>Eukaryota</taxon>
        <taxon>Viridiplantae</taxon>
        <taxon>Streptophyta</taxon>
        <taxon>Embryophyta</taxon>
        <taxon>Tracheophyta</taxon>
        <taxon>Spermatophyta</taxon>
        <taxon>Magnoliopsida</taxon>
        <taxon>Liliopsida</taxon>
        <taxon>Poales</taxon>
        <taxon>Bromeliaceae</taxon>
        <taxon>Bromelioideae</taxon>
        <taxon>Ananas</taxon>
    </lineage>
</organism>
<comment type="caution">
    <text evidence="2">The sequence shown here is derived from an EMBL/GenBank/DDBJ whole genome shotgun (WGS) entry which is preliminary data.</text>
</comment>
<gene>
    <name evidence="2" type="ORF">ACMD2_25966</name>
</gene>
<dbReference type="Proteomes" id="UP000092600">
    <property type="component" value="Unassembled WGS sequence"/>
</dbReference>
<feature type="region of interest" description="Disordered" evidence="1">
    <location>
        <begin position="25"/>
        <end position="47"/>
    </location>
</feature>
<evidence type="ECO:0000313" key="2">
    <source>
        <dbReference type="EMBL" id="OAY85346.1"/>
    </source>
</evidence>
<reference evidence="2 3" key="1">
    <citation type="journal article" date="2016" name="DNA Res.">
        <title>The draft genome of MD-2 pineapple using hybrid error correction of long reads.</title>
        <authorList>
            <person name="Redwan R.M."/>
            <person name="Saidin A."/>
            <person name="Kumar S.V."/>
        </authorList>
    </citation>
    <scope>NUCLEOTIDE SEQUENCE [LARGE SCALE GENOMIC DNA]</scope>
    <source>
        <strain evidence="3">cv. MD2</strain>
        <tissue evidence="2">Leaf</tissue>
    </source>
</reference>